<evidence type="ECO:0000313" key="1">
    <source>
        <dbReference type="EMBL" id="XAM17990.1"/>
    </source>
</evidence>
<dbReference type="InterPro" id="IPR029044">
    <property type="entry name" value="Nucleotide-diphossugar_trans"/>
</dbReference>
<protein>
    <submittedName>
        <fullName evidence="1">Uncharacterized protein</fullName>
    </submittedName>
</protein>
<dbReference type="RefSeq" id="WP_300446865.1">
    <property type="nucleotide sequence ID" value="NZ_CP145316.1"/>
</dbReference>
<reference evidence="1 2" key="1">
    <citation type="submission" date="2024-02" db="EMBL/GenBank/DDBJ databases">
        <title>Genome and pathogenicity analysis of Helicobacter mastomyrinus isolated from mice.</title>
        <authorList>
            <person name="Zhu L."/>
        </authorList>
    </citation>
    <scope>NUCLEOTIDE SEQUENCE [LARGE SCALE GENOMIC DNA]</scope>
    <source>
        <strain evidence="1 2">Hm-17</strain>
    </source>
</reference>
<accession>A0ABZ3F6G1</accession>
<dbReference type="EMBL" id="CP145316">
    <property type="protein sequence ID" value="XAM17990.1"/>
    <property type="molecule type" value="Genomic_DNA"/>
</dbReference>
<dbReference type="Proteomes" id="UP001434737">
    <property type="component" value="Chromosome"/>
</dbReference>
<gene>
    <name evidence="1" type="ORF">V3I05_09935</name>
</gene>
<proteinExistence type="predicted"/>
<organism evidence="1 2">
    <name type="scientific">Helicobacter mastomyrinus</name>
    <dbReference type="NCBI Taxonomy" id="287948"/>
    <lineage>
        <taxon>Bacteria</taxon>
        <taxon>Pseudomonadati</taxon>
        <taxon>Campylobacterota</taxon>
        <taxon>Epsilonproteobacteria</taxon>
        <taxon>Campylobacterales</taxon>
        <taxon>Helicobacteraceae</taxon>
        <taxon>Helicobacter</taxon>
    </lineage>
</organism>
<sequence>MISGWSALDFAPNLSTQTLCPKASLKEDYYFSKYNHIWGWASWARAWSKYQLEFGKEDIKTLDNFCSKREKTIWHRIFKTYAQDKIDTWDYPWTYSIWKQKGLCIYPKNNMISNIGFNRTDATHTTGDSKFATMPSYELHFPLTHPRTIEQNKTLDTINFHIIFSTMPLYKRIIRKFKYLYKHYFKLRISNNKTIVKT</sequence>
<keyword evidence="2" id="KW-1185">Reference proteome</keyword>
<evidence type="ECO:0000313" key="2">
    <source>
        <dbReference type="Proteomes" id="UP001434737"/>
    </source>
</evidence>
<dbReference type="Gene3D" id="3.90.550.10">
    <property type="entry name" value="Spore Coat Polysaccharide Biosynthesis Protein SpsA, Chain A"/>
    <property type="match status" value="1"/>
</dbReference>
<name>A0ABZ3F6G1_9HELI</name>